<evidence type="ECO:0000256" key="7">
    <source>
        <dbReference type="ARBA" id="ARBA00023242"/>
    </source>
</evidence>
<feature type="domain" description="BHLH" evidence="9">
    <location>
        <begin position="71"/>
        <end position="123"/>
    </location>
</feature>
<evidence type="ECO:0000256" key="3">
    <source>
        <dbReference type="ARBA" id="ARBA00022902"/>
    </source>
</evidence>
<dbReference type="InterPro" id="IPR050359">
    <property type="entry name" value="bHLH_transcription_factors"/>
</dbReference>
<keyword evidence="11" id="KW-1185">Reference proteome</keyword>
<keyword evidence="4" id="KW-0805">Transcription regulation</keyword>
<organism evidence="10 11">
    <name type="scientific">Adineta ricciae</name>
    <name type="common">Rotifer</name>
    <dbReference type="NCBI Taxonomy" id="249248"/>
    <lineage>
        <taxon>Eukaryota</taxon>
        <taxon>Metazoa</taxon>
        <taxon>Spiralia</taxon>
        <taxon>Gnathifera</taxon>
        <taxon>Rotifera</taxon>
        <taxon>Eurotatoria</taxon>
        <taxon>Bdelloidea</taxon>
        <taxon>Adinetida</taxon>
        <taxon>Adinetidae</taxon>
        <taxon>Adineta</taxon>
    </lineage>
</organism>
<keyword evidence="1" id="KW-0217">Developmental protein</keyword>
<dbReference type="SUPFAM" id="SSF47459">
    <property type="entry name" value="HLH, helix-loop-helix DNA-binding domain"/>
    <property type="match status" value="1"/>
</dbReference>
<keyword evidence="3" id="KW-0524">Neurogenesis</keyword>
<keyword evidence="6" id="KW-0804">Transcription</keyword>
<dbReference type="AlphaFoldDB" id="A0A816GUX9"/>
<sequence length="271" mass="31231">MPTKVPVEEEQRQLHQLEMEIQYHETIELMKNNSSYESPVSKQTQMEPKLPKKRGPKKKQMTPSRVARFKVRRIKANGRERERMKGLNEQLERLRETIPCFSLSQKLSKIETLRLAKNYIQALTQMISSDQIPDNTQFAQLLCQDLSPNTMNLVAATLSLNPRILQQNDTPSSPTDMTTLDESYLLSSVHPRVNNPLEFINLKRVNLTSESEDDTGIFSFDHSSSYGGDSSTDEMNQAIEQTSSFSTNLYSNEQPFVYPDHSFYYYPGQYC</sequence>
<dbReference type="SMART" id="SM00353">
    <property type="entry name" value="HLH"/>
    <property type="match status" value="1"/>
</dbReference>
<keyword evidence="2" id="KW-0221">Differentiation</keyword>
<dbReference type="Pfam" id="PF00010">
    <property type="entry name" value="HLH"/>
    <property type="match status" value="1"/>
</dbReference>
<dbReference type="InterPro" id="IPR022575">
    <property type="entry name" value="NeuroD_DUF"/>
</dbReference>
<dbReference type="Gene3D" id="4.10.280.10">
    <property type="entry name" value="Helix-loop-helix DNA-binding domain"/>
    <property type="match status" value="1"/>
</dbReference>
<dbReference type="GO" id="GO:0061564">
    <property type="term" value="P:axon development"/>
    <property type="evidence" value="ECO:0007669"/>
    <property type="project" value="TreeGrafter"/>
</dbReference>
<evidence type="ECO:0000256" key="8">
    <source>
        <dbReference type="SAM" id="MobiDB-lite"/>
    </source>
</evidence>
<dbReference type="GO" id="GO:0045944">
    <property type="term" value="P:positive regulation of transcription by RNA polymerase II"/>
    <property type="evidence" value="ECO:0007669"/>
    <property type="project" value="TreeGrafter"/>
</dbReference>
<dbReference type="InterPro" id="IPR011598">
    <property type="entry name" value="bHLH_dom"/>
</dbReference>
<evidence type="ECO:0000313" key="10">
    <source>
        <dbReference type="EMBL" id="CAF1679738.1"/>
    </source>
</evidence>
<evidence type="ECO:0000259" key="9">
    <source>
        <dbReference type="PROSITE" id="PS50888"/>
    </source>
</evidence>
<evidence type="ECO:0000256" key="5">
    <source>
        <dbReference type="ARBA" id="ARBA00023125"/>
    </source>
</evidence>
<comment type="caution">
    <text evidence="10">The sequence shown here is derived from an EMBL/GenBank/DDBJ whole genome shotgun (WGS) entry which is preliminary data.</text>
</comment>
<accession>A0A816GUX9</accession>
<keyword evidence="7" id="KW-0539">Nucleus</keyword>
<evidence type="ECO:0000256" key="2">
    <source>
        <dbReference type="ARBA" id="ARBA00022782"/>
    </source>
</evidence>
<evidence type="ECO:0000256" key="1">
    <source>
        <dbReference type="ARBA" id="ARBA00022473"/>
    </source>
</evidence>
<keyword evidence="5" id="KW-0238">DNA-binding</keyword>
<dbReference type="GO" id="GO:0000981">
    <property type="term" value="F:DNA-binding transcription factor activity, RNA polymerase II-specific"/>
    <property type="evidence" value="ECO:0007669"/>
    <property type="project" value="TreeGrafter"/>
</dbReference>
<dbReference type="Pfam" id="PF12533">
    <property type="entry name" value="Neuro_bHLH"/>
    <property type="match status" value="1"/>
</dbReference>
<dbReference type="PANTHER" id="PTHR19290:SF134">
    <property type="entry name" value="NEUROGENIC DIFFERENTIATION FACTOR 1"/>
    <property type="match status" value="1"/>
</dbReference>
<name>A0A816GUX9_ADIRI</name>
<dbReference type="PROSITE" id="PS50888">
    <property type="entry name" value="BHLH"/>
    <property type="match status" value="1"/>
</dbReference>
<dbReference type="GO" id="GO:0046983">
    <property type="term" value="F:protein dimerization activity"/>
    <property type="evidence" value="ECO:0007669"/>
    <property type="project" value="InterPro"/>
</dbReference>
<dbReference type="Proteomes" id="UP000663828">
    <property type="component" value="Unassembled WGS sequence"/>
</dbReference>
<dbReference type="GO" id="GO:0005634">
    <property type="term" value="C:nucleus"/>
    <property type="evidence" value="ECO:0007669"/>
    <property type="project" value="TreeGrafter"/>
</dbReference>
<dbReference type="EMBL" id="CAJNOR010014760">
    <property type="protein sequence ID" value="CAF1679738.1"/>
    <property type="molecule type" value="Genomic_DNA"/>
</dbReference>
<feature type="compositionally biased region" description="Polar residues" evidence="8">
    <location>
        <begin position="32"/>
        <end position="46"/>
    </location>
</feature>
<gene>
    <name evidence="10" type="ORF">XAT740_LOCUS60315</name>
</gene>
<dbReference type="GO" id="GO:0007423">
    <property type="term" value="P:sensory organ development"/>
    <property type="evidence" value="ECO:0007669"/>
    <property type="project" value="TreeGrafter"/>
</dbReference>
<dbReference type="PANTHER" id="PTHR19290">
    <property type="entry name" value="BASIC HELIX-LOOP-HELIX PROTEIN NEUROGENIN-RELATED"/>
    <property type="match status" value="1"/>
</dbReference>
<feature type="compositionally biased region" description="Basic residues" evidence="8">
    <location>
        <begin position="51"/>
        <end position="60"/>
    </location>
</feature>
<feature type="region of interest" description="Disordered" evidence="8">
    <location>
        <begin position="32"/>
        <end position="64"/>
    </location>
</feature>
<dbReference type="InterPro" id="IPR036638">
    <property type="entry name" value="HLH_DNA-bd_sf"/>
</dbReference>
<dbReference type="GO" id="GO:0070888">
    <property type="term" value="F:E-box binding"/>
    <property type="evidence" value="ECO:0007669"/>
    <property type="project" value="TreeGrafter"/>
</dbReference>
<evidence type="ECO:0000256" key="6">
    <source>
        <dbReference type="ARBA" id="ARBA00023163"/>
    </source>
</evidence>
<proteinExistence type="predicted"/>
<reference evidence="10" key="1">
    <citation type="submission" date="2021-02" db="EMBL/GenBank/DDBJ databases">
        <authorList>
            <person name="Nowell W R."/>
        </authorList>
    </citation>
    <scope>NUCLEOTIDE SEQUENCE</scope>
</reference>
<evidence type="ECO:0000313" key="11">
    <source>
        <dbReference type="Proteomes" id="UP000663828"/>
    </source>
</evidence>
<evidence type="ECO:0000256" key="4">
    <source>
        <dbReference type="ARBA" id="ARBA00023015"/>
    </source>
</evidence>
<protein>
    <recommendedName>
        <fullName evidence="9">BHLH domain-containing protein</fullName>
    </recommendedName>
</protein>